<reference evidence="3 4" key="1">
    <citation type="submission" date="2016-11" db="EMBL/GenBank/DDBJ databases">
        <authorList>
            <person name="Jaros S."/>
            <person name="Januszkiewicz K."/>
            <person name="Wedrychowicz H."/>
        </authorList>
    </citation>
    <scope>NUCLEOTIDE SEQUENCE [LARGE SCALE GENOMIC DNA]</scope>
    <source>
        <strain evidence="3 4">DSM 19022</strain>
    </source>
</reference>
<dbReference type="STRING" id="1122184.SAMN02745176_02811"/>
<dbReference type="Pfam" id="PF13401">
    <property type="entry name" value="AAA_22"/>
    <property type="match status" value="1"/>
</dbReference>
<protein>
    <submittedName>
        <fullName evidence="3">AAA domain-containing protein</fullName>
    </submittedName>
</protein>
<dbReference type="EMBL" id="FQZS01000021">
    <property type="protein sequence ID" value="SHJ22093.1"/>
    <property type="molecule type" value="Genomic_DNA"/>
</dbReference>
<dbReference type="Gene3D" id="3.40.50.300">
    <property type="entry name" value="P-loop containing nucleotide triphosphate hydrolases"/>
    <property type="match status" value="1"/>
</dbReference>
<keyword evidence="4" id="KW-1185">Reference proteome</keyword>
<dbReference type="PANTHER" id="PTHR35894:SF1">
    <property type="entry name" value="PHOSPHORIBULOKINASE _ URIDINE KINASE FAMILY"/>
    <property type="match status" value="1"/>
</dbReference>
<dbReference type="PANTHER" id="PTHR35894">
    <property type="entry name" value="GENERAL SECRETION PATHWAY PROTEIN A-RELATED"/>
    <property type="match status" value="1"/>
</dbReference>
<sequence length="563" mass="64557">MKKIIIPNGSMAEEAQYKEQVIPDYQDNPFIEALPNLLSPHKVVEKLAFYPQYHQNERKLDSHYRIYMVDRLFQVFQPLPMNIELERKISRTLRQGYVFRNPFESKLAQGFCRDYYGTNPVNPKDDDGFYPSSFGFTLIGISGLGKTSSLKRILNMYPQVIVHSEYRGIPFSAYQVVWVKLECPHDGSIKGLLYEFFSEIDRLLGTNYYQKMMKTRATADAMMTVMNQVVRNCSLGLLVIDEIQHLSMAKSGGSEKMLNFFVNLVNNVGVPVILVGTPKAVKVLQGDFRQARRGSGLGGDMVCDRIQKDEVWDLLVSSIWHYQWTRKETPFTPEISSILYEETQGIPDLLKKVYAITQAYAISSGKEEITPYIIRKVAKENLKLVQPMLTALKTGNIREIAKYEDICMTGIDFNDFLTRTKESINLDLRAKEIKKRQNKMKQENLMEEKKEAVLKLVDLGMDAKKAQKIIDTMLSQNQDVSAESMVEDAMALLKDEGMKEEPEKKGIRKVKGRKEKQSTANPLDIRTIVEQGKKDNKSAYESLKEAGYIISFKDDIFSREVVW</sequence>
<dbReference type="InterPro" id="IPR027417">
    <property type="entry name" value="P-loop_NTPase"/>
</dbReference>
<dbReference type="GO" id="GO:0016887">
    <property type="term" value="F:ATP hydrolysis activity"/>
    <property type="evidence" value="ECO:0007669"/>
    <property type="project" value="InterPro"/>
</dbReference>
<dbReference type="RefSeq" id="WP_242944226.1">
    <property type="nucleotide sequence ID" value="NZ_FQZS01000021.1"/>
</dbReference>
<feature type="domain" description="ORC1/DEAH AAA+ ATPase" evidence="2">
    <location>
        <begin position="137"/>
        <end position="284"/>
    </location>
</feature>
<evidence type="ECO:0000313" key="4">
    <source>
        <dbReference type="Proteomes" id="UP000184442"/>
    </source>
</evidence>
<evidence type="ECO:0000313" key="3">
    <source>
        <dbReference type="EMBL" id="SHJ22093.1"/>
    </source>
</evidence>
<accession>A0A1M6HIS8</accession>
<dbReference type="InterPro" id="IPR049945">
    <property type="entry name" value="AAA_22"/>
</dbReference>
<organism evidence="3 4">
    <name type="scientific">Lutispora thermophila DSM 19022</name>
    <dbReference type="NCBI Taxonomy" id="1122184"/>
    <lineage>
        <taxon>Bacteria</taxon>
        <taxon>Bacillati</taxon>
        <taxon>Bacillota</taxon>
        <taxon>Clostridia</taxon>
        <taxon>Lutisporales</taxon>
        <taxon>Lutisporaceae</taxon>
        <taxon>Lutispora</taxon>
    </lineage>
</organism>
<evidence type="ECO:0000256" key="1">
    <source>
        <dbReference type="SAM" id="MobiDB-lite"/>
    </source>
</evidence>
<dbReference type="InterPro" id="IPR052026">
    <property type="entry name" value="ExeA_AAA_ATPase_DNA-bind"/>
</dbReference>
<feature type="region of interest" description="Disordered" evidence="1">
    <location>
        <begin position="501"/>
        <end position="521"/>
    </location>
</feature>
<name>A0A1M6HIS8_9FIRM</name>
<proteinExistence type="predicted"/>
<dbReference type="Proteomes" id="UP000184442">
    <property type="component" value="Unassembled WGS sequence"/>
</dbReference>
<gene>
    <name evidence="3" type="ORF">SAMN02745176_02811</name>
</gene>
<dbReference type="AlphaFoldDB" id="A0A1M6HIS8"/>
<evidence type="ECO:0000259" key="2">
    <source>
        <dbReference type="Pfam" id="PF13401"/>
    </source>
</evidence>
<dbReference type="SUPFAM" id="SSF52540">
    <property type="entry name" value="P-loop containing nucleoside triphosphate hydrolases"/>
    <property type="match status" value="1"/>
</dbReference>